<feature type="region of interest" description="Disordered" evidence="5">
    <location>
        <begin position="565"/>
        <end position="589"/>
    </location>
</feature>
<dbReference type="SUPFAM" id="SSF52540">
    <property type="entry name" value="P-loop containing nucleoside triphosphate hydrolases"/>
    <property type="match status" value="1"/>
</dbReference>
<reference evidence="7" key="1">
    <citation type="submission" date="2013-03" db="EMBL/GenBank/DDBJ databases">
        <authorList>
            <person name="Aslett M."/>
        </authorList>
    </citation>
    <scope>NUCLEOTIDE SEQUENCE [LARGE SCALE GENOMIC DNA]</scope>
    <source>
        <strain evidence="7">ISE/inbred ISE</strain>
    </source>
</reference>
<keyword evidence="4" id="KW-0862">Zinc</keyword>
<evidence type="ECO:0000256" key="5">
    <source>
        <dbReference type="SAM" id="MobiDB-lite"/>
    </source>
</evidence>
<dbReference type="SUPFAM" id="SSF57850">
    <property type="entry name" value="RING/U-box"/>
    <property type="match status" value="1"/>
</dbReference>
<organism evidence="7">
    <name type="scientific">Haemonchus contortus</name>
    <name type="common">Barber pole worm</name>
    <dbReference type="NCBI Taxonomy" id="6289"/>
    <lineage>
        <taxon>Eukaryota</taxon>
        <taxon>Metazoa</taxon>
        <taxon>Ecdysozoa</taxon>
        <taxon>Nematoda</taxon>
        <taxon>Chromadorea</taxon>
        <taxon>Rhabditida</taxon>
        <taxon>Rhabditina</taxon>
        <taxon>Rhabditomorpha</taxon>
        <taxon>Strongyloidea</taxon>
        <taxon>Trichostrongylidae</taxon>
        <taxon>Haemonchus</taxon>
    </lineage>
</organism>
<keyword evidence="3" id="KW-0863">Zinc-finger</keyword>
<dbReference type="PANTHER" id="PTHR24637">
    <property type="entry name" value="COLLAGEN"/>
    <property type="match status" value="1"/>
</dbReference>
<dbReference type="Gene3D" id="3.40.50.300">
    <property type="entry name" value="P-loop containing nucleotide triphosphate hydrolases"/>
    <property type="match status" value="1"/>
</dbReference>
<dbReference type="InterPro" id="IPR001806">
    <property type="entry name" value="Small_GTPase"/>
</dbReference>
<dbReference type="Pfam" id="PF00071">
    <property type="entry name" value="Ras"/>
    <property type="match status" value="1"/>
</dbReference>
<comment type="caution">
    <text evidence="7">The sequence shown here is derived from an EMBL/GenBank/DDBJ whole genome shotgun (WGS) entry which is preliminary data.</text>
</comment>
<accession>W6N9P8</accession>
<reference evidence="7" key="2">
    <citation type="submission" date="2013-05" db="EMBL/GenBank/DDBJ databases">
        <title>The genome and transcriptome of Haemonchus contortus: a key model parasite for drug and vaccine discovery.</title>
        <authorList>
            <person name="Laing R."/>
            <person name="Kikuchi T."/>
            <person name="Martinelli A."/>
            <person name="Tsai I.J."/>
            <person name="Beech R.N."/>
            <person name="Redman E."/>
            <person name="Holroyd N."/>
            <person name="Bartley D.J."/>
            <person name="Beasley H."/>
            <person name="Britton C."/>
            <person name="Curran D."/>
            <person name="Devaney E."/>
            <person name="Gilabert A."/>
            <person name="Jackson F."/>
            <person name="Hunt M."/>
            <person name="Johnston S."/>
            <person name="Kryukov I."/>
            <person name="Li K."/>
            <person name="Morrison A.A."/>
            <person name="Reid A.J."/>
            <person name="Sargison N."/>
            <person name="Saunders G."/>
            <person name="Wasmuth J.D."/>
            <person name="Wolstenholme A."/>
            <person name="Berriman M."/>
            <person name="Gilleard J.S."/>
            <person name="Cotton J.A."/>
        </authorList>
    </citation>
    <scope>NUCLEOTIDE SEQUENCE [LARGE SCALE GENOMIC DNA]</scope>
    <source>
        <strain evidence="7">ISE/inbred ISE</strain>
    </source>
</reference>
<dbReference type="InterPro" id="IPR001841">
    <property type="entry name" value="Znf_RING"/>
</dbReference>
<dbReference type="PROSITE" id="PS51419">
    <property type="entry name" value="RAB"/>
    <property type="match status" value="1"/>
</dbReference>
<sequence>MLRPSPTPISRLSHSDYCSLSSSDDDADVFPKRSSLVVDTQPGICPHCKKTYQEPVTLQCGHSLCSKCCSVLLESYGANTVPRRSRIRMGLSSMSYSQLERKSSFQSNSSVRSVGLAYKSPQCIVCGERPKTTPPVPNLELAIFLRALNAEKMTEHENPAYREIMDDDSLSDDDFNCKRIRECRIGVMGGSGVGKTSLTRVQYGNDILFSDLLGKRTEASLSNTFMIDIVDSNNSESCIQTSQGFVIMYSITDRESFYEAADIFTAIERARGGKVPIVLVGSKSDLHRKRRVTAFEGQTLARHMSCPFIEISARNNDCVNEAFLELMRIVERRRLMFCATFAAFTAVNYYLNSVQAIGSDETSLSTVWETSLSTVWDTSWSIWNNYCRFNYCITLCLAENSCPPGPPGPPGEEGPDGKDGIDGVDGYNGFDAHPSEPSKLSKGCYYCPPGEPGPRGADGAKGKRGQRGPPGRPGRPGTNGARGYPGDMGPFGPPGPDGEAGRPGPNGLDGVVYQERAGVKGLTGLPGLAGPPGLRGKPGSPGPPGAPGYPGLAGVAIMDGPPGLPGPVGPPGRPGEDAHKRIVGGYDEGCGVEGDKDELAVGAIAQGQAKNARSSPQ</sequence>
<dbReference type="PROSITE" id="PS51421">
    <property type="entry name" value="RAS"/>
    <property type="match status" value="1"/>
</dbReference>
<dbReference type="SMART" id="SM00173">
    <property type="entry name" value="RAS"/>
    <property type="match status" value="1"/>
</dbReference>
<keyword evidence="7" id="KW-0176">Collagen</keyword>
<dbReference type="GO" id="GO:0008270">
    <property type="term" value="F:zinc ion binding"/>
    <property type="evidence" value="ECO:0007669"/>
    <property type="project" value="UniProtKB-KW"/>
</dbReference>
<evidence type="ECO:0000259" key="6">
    <source>
        <dbReference type="SMART" id="SM00184"/>
    </source>
</evidence>
<evidence type="ECO:0000256" key="2">
    <source>
        <dbReference type="ARBA" id="ARBA00022737"/>
    </source>
</evidence>
<evidence type="ECO:0000256" key="1">
    <source>
        <dbReference type="ARBA" id="ARBA00022723"/>
    </source>
</evidence>
<name>W6N9P8_HAECO</name>
<dbReference type="EMBL" id="CAVP010054592">
    <property type="protein sequence ID" value="CDL94058.1"/>
    <property type="molecule type" value="Genomic_DNA"/>
</dbReference>
<evidence type="ECO:0000313" key="7">
    <source>
        <dbReference type="EMBL" id="CDL94058.1"/>
    </source>
</evidence>
<keyword evidence="1" id="KW-0479">Metal-binding</keyword>
<feature type="region of interest" description="Disordered" evidence="5">
    <location>
        <begin position="405"/>
        <end position="438"/>
    </location>
</feature>
<dbReference type="SMART" id="SM00175">
    <property type="entry name" value="RAB"/>
    <property type="match status" value="1"/>
</dbReference>
<dbReference type="Gene3D" id="3.30.40.10">
    <property type="entry name" value="Zinc/RING finger domain, C3HC4 (zinc finger)"/>
    <property type="match status" value="1"/>
</dbReference>
<dbReference type="GO" id="GO:0005581">
    <property type="term" value="C:collagen trimer"/>
    <property type="evidence" value="ECO:0007669"/>
    <property type="project" value="UniProtKB-KW"/>
</dbReference>
<protein>
    <submittedName>
        <fullName evidence="7">Ras and Collagen triple helix repeat domain containing protein</fullName>
    </submittedName>
</protein>
<gene>
    <name evidence="7" type="ORF">HCOI_00576800</name>
</gene>
<evidence type="ECO:0000256" key="3">
    <source>
        <dbReference type="ARBA" id="ARBA00022771"/>
    </source>
</evidence>
<dbReference type="InterPro" id="IPR027417">
    <property type="entry name" value="P-loop_NTPase"/>
</dbReference>
<dbReference type="SMART" id="SM00184">
    <property type="entry name" value="RING"/>
    <property type="match status" value="1"/>
</dbReference>
<dbReference type="GO" id="GO:0005525">
    <property type="term" value="F:GTP binding"/>
    <property type="evidence" value="ECO:0007669"/>
    <property type="project" value="InterPro"/>
</dbReference>
<dbReference type="InterPro" id="IPR027370">
    <property type="entry name" value="Znf-RING_euk"/>
</dbReference>
<keyword evidence="2" id="KW-0677">Repeat</keyword>
<dbReference type="SMART" id="SM00174">
    <property type="entry name" value="RHO"/>
    <property type="match status" value="1"/>
</dbReference>
<dbReference type="GO" id="GO:0003924">
    <property type="term" value="F:GTPase activity"/>
    <property type="evidence" value="ECO:0007669"/>
    <property type="project" value="InterPro"/>
</dbReference>
<dbReference type="PRINTS" id="PR00449">
    <property type="entry name" value="RASTRNSFRMNG"/>
</dbReference>
<proteinExistence type="predicted"/>
<feature type="region of interest" description="Disordered" evidence="5">
    <location>
        <begin position="452"/>
        <end position="509"/>
    </location>
</feature>
<dbReference type="InterPro" id="IPR013083">
    <property type="entry name" value="Znf_RING/FYVE/PHD"/>
</dbReference>
<feature type="domain" description="RING-type" evidence="6">
    <location>
        <begin position="45"/>
        <end position="126"/>
    </location>
</feature>
<evidence type="ECO:0000256" key="4">
    <source>
        <dbReference type="ARBA" id="ARBA00022833"/>
    </source>
</evidence>
<dbReference type="Pfam" id="PF13445">
    <property type="entry name" value="zf-RING_UBOX"/>
    <property type="match status" value="1"/>
</dbReference>
<dbReference type="AlphaFoldDB" id="W6N9P8"/>
<feature type="compositionally biased region" description="Low complexity" evidence="5">
    <location>
        <begin position="475"/>
        <end position="490"/>
    </location>
</feature>
<dbReference type="PANTHER" id="PTHR24637:SF356">
    <property type="entry name" value="NEMATODE CUTICLE COLLAGEN N-TERMINAL DOMAIN-CONTAINING PROTEIN"/>
    <property type="match status" value="1"/>
</dbReference>